<evidence type="ECO:0000313" key="3">
    <source>
        <dbReference type="Proteomes" id="UP000217790"/>
    </source>
</evidence>
<protein>
    <submittedName>
        <fullName evidence="2">Uncharacterized protein</fullName>
    </submittedName>
</protein>
<feature type="region of interest" description="Disordered" evidence="1">
    <location>
        <begin position="117"/>
        <end position="195"/>
    </location>
</feature>
<evidence type="ECO:0000256" key="1">
    <source>
        <dbReference type="SAM" id="MobiDB-lite"/>
    </source>
</evidence>
<proteinExistence type="predicted"/>
<dbReference type="OrthoDB" id="3253416at2759"/>
<keyword evidence="3" id="KW-1185">Reference proteome</keyword>
<dbReference type="Proteomes" id="UP000217790">
    <property type="component" value="Unassembled WGS sequence"/>
</dbReference>
<reference evidence="3" key="1">
    <citation type="journal article" date="2017" name="Nat. Ecol. Evol.">
        <title>Genome expansion and lineage-specific genetic innovations in the forest pathogenic fungi Armillaria.</title>
        <authorList>
            <person name="Sipos G."/>
            <person name="Prasanna A.N."/>
            <person name="Walter M.C."/>
            <person name="O'Connor E."/>
            <person name="Balint B."/>
            <person name="Krizsan K."/>
            <person name="Kiss B."/>
            <person name="Hess J."/>
            <person name="Varga T."/>
            <person name="Slot J."/>
            <person name="Riley R."/>
            <person name="Boka B."/>
            <person name="Rigling D."/>
            <person name="Barry K."/>
            <person name="Lee J."/>
            <person name="Mihaltcheva S."/>
            <person name="LaButti K."/>
            <person name="Lipzen A."/>
            <person name="Waldron R."/>
            <person name="Moloney N.M."/>
            <person name="Sperisen C."/>
            <person name="Kredics L."/>
            <person name="Vagvoelgyi C."/>
            <person name="Patrignani A."/>
            <person name="Fitzpatrick D."/>
            <person name="Nagy I."/>
            <person name="Doyle S."/>
            <person name="Anderson J.B."/>
            <person name="Grigoriev I.V."/>
            <person name="Gueldener U."/>
            <person name="Muensterkoetter M."/>
            <person name="Nagy L.G."/>
        </authorList>
    </citation>
    <scope>NUCLEOTIDE SEQUENCE [LARGE SCALE GENOMIC DNA]</scope>
    <source>
        <strain evidence="3">Ar21-2</strain>
    </source>
</reference>
<gene>
    <name evidence="2" type="ORF">ARMGADRAFT_1081050</name>
</gene>
<name>A0A2H3DLC7_ARMGA</name>
<dbReference type="AlphaFoldDB" id="A0A2H3DLC7"/>
<organism evidence="2 3">
    <name type="scientific">Armillaria gallica</name>
    <name type="common">Bulbous honey fungus</name>
    <name type="synonym">Armillaria bulbosa</name>
    <dbReference type="NCBI Taxonomy" id="47427"/>
    <lineage>
        <taxon>Eukaryota</taxon>
        <taxon>Fungi</taxon>
        <taxon>Dikarya</taxon>
        <taxon>Basidiomycota</taxon>
        <taxon>Agaricomycotina</taxon>
        <taxon>Agaricomycetes</taxon>
        <taxon>Agaricomycetidae</taxon>
        <taxon>Agaricales</taxon>
        <taxon>Marasmiineae</taxon>
        <taxon>Physalacriaceae</taxon>
        <taxon>Armillaria</taxon>
    </lineage>
</organism>
<evidence type="ECO:0000313" key="2">
    <source>
        <dbReference type="EMBL" id="PBK92272.1"/>
    </source>
</evidence>
<sequence length="361" mass="40113">MDDFNLDLNANHFPDAPSLNLNAVTPYFNPADSASPTNRSDDIDEDAILSLMISNGIMDYPSDMFYPDLTEKPVATSTRVTLSPTFSISLASSSAPECALHSPPFTETPISVDNPIQNIASFSSTPPPDQERIDRNPSPSQSHHRSSSTIPDTGITSIDAARKIVMTGPDDADNENDTGGTTWASRNPGYSRIPLREKSMNHGTATKASILQLKKRNKEKRKEYNNEIVTIKSYIQKEVQHLADKYDQSQDAVQFDVHSSTLFKPQRKFSLEDAKVAEMALLHNTDRPVGQKFRLKELKALAQDHIDYQSMTKDEEKAPVQRLEDQRQIKLRSVCINNIAAGADFRKTGTHIGQEINNLGV</sequence>
<dbReference type="InParanoid" id="A0A2H3DLC7"/>
<accession>A0A2H3DLC7</accession>
<dbReference type="EMBL" id="KZ293659">
    <property type="protein sequence ID" value="PBK92272.1"/>
    <property type="molecule type" value="Genomic_DNA"/>
</dbReference>